<name>A0A6M7WAV1_RHILI</name>
<dbReference type="AlphaFoldDB" id="A0A6M7WAV1"/>
<dbReference type="Gene3D" id="1.10.10.10">
    <property type="entry name" value="Winged helix-like DNA-binding domain superfamily/Winged helix DNA-binding domain"/>
    <property type="match status" value="1"/>
</dbReference>
<evidence type="ECO:0000259" key="1">
    <source>
        <dbReference type="PROSITE" id="PS50995"/>
    </source>
</evidence>
<sequence>MSSSPEALGLSVKKLQHRHHRAADTALSELGISLVQWNALREIDRNPGATMHALAVLTFNSDQAFGTLAIRLLRQGWIERQIGPGRANAHRLTAEGEAMLQRGRKRVLDIVARSFSPLSQEERESLMRLLNKLLEHGLDDPSEDPLAR</sequence>
<dbReference type="SUPFAM" id="SSF46785">
    <property type="entry name" value="Winged helix' DNA-binding domain"/>
    <property type="match status" value="1"/>
</dbReference>
<reference evidence="2 3" key="1">
    <citation type="submission" date="2018-10" db="EMBL/GenBank/DDBJ databases">
        <authorList>
            <person name="Perry B.J."/>
            <person name="Sullivan J.T."/>
            <person name="Murphy R.J.T."/>
            <person name="Ramsay J.P."/>
            <person name="Ronson C.W."/>
        </authorList>
    </citation>
    <scope>NUCLEOTIDE SEQUENCE [LARGE SCALE GENOMIC DNA]</scope>
    <source>
        <strain evidence="2 3">R88b</strain>
    </source>
</reference>
<dbReference type="PANTHER" id="PTHR33164">
    <property type="entry name" value="TRANSCRIPTIONAL REGULATOR, MARR FAMILY"/>
    <property type="match status" value="1"/>
</dbReference>
<evidence type="ECO:0000313" key="3">
    <source>
        <dbReference type="Proteomes" id="UP000503017"/>
    </source>
</evidence>
<dbReference type="SMART" id="SM00347">
    <property type="entry name" value="HTH_MARR"/>
    <property type="match status" value="1"/>
</dbReference>
<evidence type="ECO:0000313" key="2">
    <source>
        <dbReference type="EMBL" id="QKD00840.1"/>
    </source>
</evidence>
<dbReference type="Proteomes" id="UP000503017">
    <property type="component" value="Chromosome"/>
</dbReference>
<dbReference type="PANTHER" id="PTHR33164:SF103">
    <property type="entry name" value="REGULATORY PROTEIN MARR"/>
    <property type="match status" value="1"/>
</dbReference>
<dbReference type="InterPro" id="IPR036388">
    <property type="entry name" value="WH-like_DNA-bd_sf"/>
</dbReference>
<proteinExistence type="predicted"/>
<dbReference type="PROSITE" id="PS50995">
    <property type="entry name" value="HTH_MARR_2"/>
    <property type="match status" value="1"/>
</dbReference>
<accession>A0A6M7WAV1</accession>
<dbReference type="InterPro" id="IPR000835">
    <property type="entry name" value="HTH_MarR-typ"/>
</dbReference>
<organism evidence="2 3">
    <name type="scientific">Mesorhizobium loti R88b</name>
    <dbReference type="NCBI Taxonomy" id="935548"/>
    <lineage>
        <taxon>Bacteria</taxon>
        <taxon>Pseudomonadati</taxon>
        <taxon>Pseudomonadota</taxon>
        <taxon>Alphaproteobacteria</taxon>
        <taxon>Hyphomicrobiales</taxon>
        <taxon>Phyllobacteriaceae</taxon>
        <taxon>Mesorhizobium</taxon>
    </lineage>
</organism>
<dbReference type="GO" id="GO:0003700">
    <property type="term" value="F:DNA-binding transcription factor activity"/>
    <property type="evidence" value="ECO:0007669"/>
    <property type="project" value="InterPro"/>
</dbReference>
<protein>
    <submittedName>
        <fullName evidence="2">MarR family transcriptional regulator</fullName>
    </submittedName>
</protein>
<gene>
    <name evidence="2" type="ORF">EB235_04495</name>
</gene>
<dbReference type="InterPro" id="IPR036390">
    <property type="entry name" value="WH_DNA-bd_sf"/>
</dbReference>
<feature type="domain" description="HTH marR-type" evidence="1">
    <location>
        <begin position="1"/>
        <end position="135"/>
    </location>
</feature>
<dbReference type="EMBL" id="CP033367">
    <property type="protein sequence ID" value="QKD00840.1"/>
    <property type="molecule type" value="Genomic_DNA"/>
</dbReference>
<dbReference type="Pfam" id="PF12802">
    <property type="entry name" value="MarR_2"/>
    <property type="match status" value="1"/>
</dbReference>
<dbReference type="InterPro" id="IPR039422">
    <property type="entry name" value="MarR/SlyA-like"/>
</dbReference>
<dbReference type="GO" id="GO:0006950">
    <property type="term" value="P:response to stress"/>
    <property type="evidence" value="ECO:0007669"/>
    <property type="project" value="TreeGrafter"/>
</dbReference>